<dbReference type="EMBL" id="JAHPMX010000006">
    <property type="protein sequence ID" value="MBU9357500.1"/>
    <property type="molecule type" value="Genomic_DNA"/>
</dbReference>
<comment type="caution">
    <text evidence="2">The sequence shown here is derived from an EMBL/GenBank/DDBJ whole genome shotgun (WGS) entry which is preliminary data.</text>
</comment>
<reference evidence="2" key="1">
    <citation type="submission" date="2021-06" db="EMBL/GenBank/DDBJ databases">
        <title>A collection of bacterial strains from the Burkholderia cepacia Research Laboratory and Repository.</title>
        <authorList>
            <person name="Lipuma J."/>
            <person name="Spilker T."/>
        </authorList>
    </citation>
    <scope>NUCLEOTIDE SEQUENCE</scope>
    <source>
        <strain evidence="2">AU37435</strain>
    </source>
</reference>
<gene>
    <name evidence="2" type="ORF">KTE52_14295</name>
</gene>
<evidence type="ECO:0000313" key="2">
    <source>
        <dbReference type="EMBL" id="MBU9357500.1"/>
    </source>
</evidence>
<organism evidence="2 3">
    <name type="scientific">Burkholderia multivorans</name>
    <dbReference type="NCBI Taxonomy" id="87883"/>
    <lineage>
        <taxon>Bacteria</taxon>
        <taxon>Pseudomonadati</taxon>
        <taxon>Pseudomonadota</taxon>
        <taxon>Betaproteobacteria</taxon>
        <taxon>Burkholderiales</taxon>
        <taxon>Burkholderiaceae</taxon>
        <taxon>Burkholderia</taxon>
        <taxon>Burkholderia cepacia complex</taxon>
    </lineage>
</organism>
<proteinExistence type="predicted"/>
<evidence type="ECO:0000256" key="1">
    <source>
        <dbReference type="SAM" id="MobiDB-lite"/>
    </source>
</evidence>
<dbReference type="RefSeq" id="WP_217078726.1">
    <property type="nucleotide sequence ID" value="NZ_JAHPMX010000006.1"/>
</dbReference>
<dbReference type="Proteomes" id="UP001196915">
    <property type="component" value="Unassembled WGS sequence"/>
</dbReference>
<evidence type="ECO:0000313" key="3">
    <source>
        <dbReference type="Proteomes" id="UP001196915"/>
    </source>
</evidence>
<feature type="region of interest" description="Disordered" evidence="1">
    <location>
        <begin position="1"/>
        <end position="49"/>
    </location>
</feature>
<protein>
    <submittedName>
        <fullName evidence="2">Uncharacterized protein</fullName>
    </submittedName>
</protein>
<name>A0AAP2HJK6_9BURK</name>
<sequence>MATTQAADAMPEPTADVMTDPVAHNAATEDETAVPPAPDHEPANEPAPAVASTFACVHPTISLRTATDKLNGAEPIIDVQTEIVVRYADGNVSRVSVAHSRHEAGTNAERIAAALSQLTVESAIRCIAN</sequence>
<accession>A0AAP2HJK6</accession>
<dbReference type="AlphaFoldDB" id="A0AAP2HJK6"/>